<gene>
    <name evidence="3" type="ORF">EJ08DRAFT_172707</name>
</gene>
<dbReference type="Proteomes" id="UP000800235">
    <property type="component" value="Unassembled WGS sequence"/>
</dbReference>
<dbReference type="InterPro" id="IPR005493">
    <property type="entry name" value="RraA/RraA-like"/>
</dbReference>
<evidence type="ECO:0000313" key="3">
    <source>
        <dbReference type="EMBL" id="KAF2431678.1"/>
    </source>
</evidence>
<dbReference type="Pfam" id="PF03737">
    <property type="entry name" value="RraA-like"/>
    <property type="match status" value="1"/>
</dbReference>
<evidence type="ECO:0000313" key="4">
    <source>
        <dbReference type="Proteomes" id="UP000800235"/>
    </source>
</evidence>
<protein>
    <submittedName>
        <fullName evidence="3">DlpA domain-containing protein</fullName>
    </submittedName>
</protein>
<dbReference type="GO" id="GO:0046872">
    <property type="term" value="F:metal ion binding"/>
    <property type="evidence" value="ECO:0007669"/>
    <property type="project" value="UniProtKB-KW"/>
</dbReference>
<proteinExistence type="predicted"/>
<dbReference type="CDD" id="cd16841">
    <property type="entry name" value="RraA_family"/>
    <property type="match status" value="1"/>
</dbReference>
<dbReference type="SUPFAM" id="SSF89562">
    <property type="entry name" value="RraA-like"/>
    <property type="match status" value="1"/>
</dbReference>
<dbReference type="Gene3D" id="3.50.30.40">
    <property type="entry name" value="Ribonuclease E inhibitor RraA/RraA-like"/>
    <property type="match status" value="1"/>
</dbReference>
<dbReference type="AlphaFoldDB" id="A0A9P4U082"/>
<comment type="caution">
    <text evidence="3">The sequence shown here is derived from an EMBL/GenBank/DDBJ whole genome shotgun (WGS) entry which is preliminary data.</text>
</comment>
<organism evidence="3 4">
    <name type="scientific">Tothia fuscella</name>
    <dbReference type="NCBI Taxonomy" id="1048955"/>
    <lineage>
        <taxon>Eukaryota</taxon>
        <taxon>Fungi</taxon>
        <taxon>Dikarya</taxon>
        <taxon>Ascomycota</taxon>
        <taxon>Pezizomycotina</taxon>
        <taxon>Dothideomycetes</taxon>
        <taxon>Pleosporomycetidae</taxon>
        <taxon>Venturiales</taxon>
        <taxon>Cylindrosympodiaceae</taxon>
        <taxon>Tothia</taxon>
    </lineage>
</organism>
<dbReference type="PANTHER" id="PTHR33254:SF4">
    <property type="entry name" value="4-HYDROXY-4-METHYL-2-OXOGLUTARATE ALDOLASE 3-RELATED"/>
    <property type="match status" value="1"/>
</dbReference>
<evidence type="ECO:0000256" key="1">
    <source>
        <dbReference type="PIRSR" id="PIRSR605493-1"/>
    </source>
</evidence>
<keyword evidence="1" id="KW-0460">Magnesium</keyword>
<feature type="binding site" evidence="1">
    <location>
        <begin position="141"/>
        <end position="144"/>
    </location>
    <ligand>
        <name>substrate</name>
    </ligand>
</feature>
<accession>A0A9P4U082</accession>
<name>A0A9P4U082_9PEZI</name>
<dbReference type="EMBL" id="MU007030">
    <property type="protein sequence ID" value="KAF2431678.1"/>
    <property type="molecule type" value="Genomic_DNA"/>
</dbReference>
<dbReference type="GO" id="GO:0047443">
    <property type="term" value="F:4-hydroxy-4-methyl-2-oxoglutarate aldolase activity"/>
    <property type="evidence" value="ECO:0007669"/>
    <property type="project" value="TreeGrafter"/>
</dbReference>
<comment type="cofactor">
    <cofactor evidence="1">
        <name>Mg(2+)</name>
        <dbReference type="ChEBI" id="CHEBI:18420"/>
    </cofactor>
</comment>
<keyword evidence="4" id="KW-1185">Reference proteome</keyword>
<feature type="compositionally biased region" description="Low complexity" evidence="2">
    <location>
        <begin position="52"/>
        <end position="70"/>
    </location>
</feature>
<dbReference type="PANTHER" id="PTHR33254">
    <property type="entry name" value="4-HYDROXY-4-METHYL-2-OXOGLUTARATE ALDOLASE 3-RELATED"/>
    <property type="match status" value="1"/>
</dbReference>
<dbReference type="OrthoDB" id="1476984at2759"/>
<dbReference type="GO" id="GO:0008948">
    <property type="term" value="F:oxaloacetate decarboxylase activity"/>
    <property type="evidence" value="ECO:0007669"/>
    <property type="project" value="TreeGrafter"/>
</dbReference>
<feature type="binding site" evidence="1">
    <location>
        <position position="163"/>
    </location>
    <ligand>
        <name>substrate</name>
    </ligand>
</feature>
<reference evidence="3" key="1">
    <citation type="journal article" date="2020" name="Stud. Mycol.">
        <title>101 Dothideomycetes genomes: a test case for predicting lifestyles and emergence of pathogens.</title>
        <authorList>
            <person name="Haridas S."/>
            <person name="Albert R."/>
            <person name="Binder M."/>
            <person name="Bloem J."/>
            <person name="Labutti K."/>
            <person name="Salamov A."/>
            <person name="Andreopoulos B."/>
            <person name="Baker S."/>
            <person name="Barry K."/>
            <person name="Bills G."/>
            <person name="Bluhm B."/>
            <person name="Cannon C."/>
            <person name="Castanera R."/>
            <person name="Culley D."/>
            <person name="Daum C."/>
            <person name="Ezra D."/>
            <person name="Gonzalez J."/>
            <person name="Henrissat B."/>
            <person name="Kuo A."/>
            <person name="Liang C."/>
            <person name="Lipzen A."/>
            <person name="Lutzoni F."/>
            <person name="Magnuson J."/>
            <person name="Mondo S."/>
            <person name="Nolan M."/>
            <person name="Ohm R."/>
            <person name="Pangilinan J."/>
            <person name="Park H.-J."/>
            <person name="Ramirez L."/>
            <person name="Alfaro M."/>
            <person name="Sun H."/>
            <person name="Tritt A."/>
            <person name="Yoshinaga Y."/>
            <person name="Zwiers L.-H."/>
            <person name="Turgeon B."/>
            <person name="Goodwin S."/>
            <person name="Spatafora J."/>
            <person name="Crous P."/>
            <person name="Grigoriev I."/>
        </authorList>
    </citation>
    <scope>NUCLEOTIDE SEQUENCE</scope>
    <source>
        <strain evidence="3">CBS 130266</strain>
    </source>
</reference>
<feature type="binding site" evidence="1">
    <location>
        <position position="164"/>
    </location>
    <ligand>
        <name>Mg(2+)</name>
        <dbReference type="ChEBI" id="CHEBI:18420"/>
    </ligand>
</feature>
<sequence length="264" mass="27420">MSKEQIEELYKFSACDIADALLKLGVPGAGFLTDIKPIPSAPSLPNQQPKLSDTPSNPSPQTSTPKPSIPLKVIAPASTALFLSKSSDSFPNATPPLTTLTQTLSQPLPNIPPGTPYADLTTPNTILIISQPPNQSCAVVGGIMAARMQYLGVKGIIVDGRVRDLDTLRGLGLPVWSRGTSVVGSGGEAKAWSMGVEVQVGGVSVRSGDLVVVDYVEGGVVVIPARVVGDVLGMLPKLVEADGKVMRDVKGGGEVGEAFGKWRG</sequence>
<keyword evidence="1" id="KW-0479">Metal-binding</keyword>
<evidence type="ECO:0000256" key="2">
    <source>
        <dbReference type="SAM" id="MobiDB-lite"/>
    </source>
</evidence>
<feature type="region of interest" description="Disordered" evidence="2">
    <location>
        <begin position="37"/>
        <end position="70"/>
    </location>
</feature>
<dbReference type="InterPro" id="IPR036704">
    <property type="entry name" value="RraA/RraA-like_sf"/>
</dbReference>